<sequence>MFLKISPFVTTLRDNLKKVSLHKALIKQVIRKFYSDEIGDVISFSEIPGIQHLRNPRLNKGLAFSMEERQALGIHGLQPAVLRTQEEQVAICKDAIEKYEIPLNKYLFLNELRERNEKLYFRLVSENIEKLLPIIYTPTVGLVCQKFGLIYRRPRGLYITINDIGYVYNILRNWPEHTVQAIVVTDGERILGLGDLGTYGMGISIGKLSLYTALAGIKPHRCLPICLDVGTNNEKLLEDPVYIGLRQKRIRGKLYDDFLDEFMEAVVKRYGQDTLIQFEDFGTANAARLLEKYRDKYCTFNDDIQGTAAVVLAGLYATYKILGKNLSEHAFLFYGAGTAAMGIADLLVEAMLLEGSGLTEARSKIYMIDVHGLLTKSRVNFLGIKRFMRKTWRIKEIS</sequence>
<dbReference type="PROSITE" id="PS00331">
    <property type="entry name" value="MALIC_ENZYMES"/>
    <property type="match status" value="1"/>
</dbReference>
<dbReference type="GO" id="GO:0046872">
    <property type="term" value="F:metal ion binding"/>
    <property type="evidence" value="ECO:0007669"/>
    <property type="project" value="UniProtKB-KW"/>
</dbReference>
<protein>
    <recommendedName>
        <fullName evidence="7">Malic enzyme</fullName>
    </recommendedName>
</protein>
<evidence type="ECO:0000259" key="9">
    <source>
        <dbReference type="SMART" id="SM01274"/>
    </source>
</evidence>
<feature type="active site" description="Proton acceptor" evidence="4">
    <location>
        <position position="207"/>
    </location>
</feature>
<organism evidence="10 11">
    <name type="scientific">Cryptolaemus montrouzieri</name>
    <dbReference type="NCBI Taxonomy" id="559131"/>
    <lineage>
        <taxon>Eukaryota</taxon>
        <taxon>Metazoa</taxon>
        <taxon>Ecdysozoa</taxon>
        <taxon>Arthropoda</taxon>
        <taxon>Hexapoda</taxon>
        <taxon>Insecta</taxon>
        <taxon>Pterygota</taxon>
        <taxon>Neoptera</taxon>
        <taxon>Endopterygota</taxon>
        <taxon>Coleoptera</taxon>
        <taxon>Polyphaga</taxon>
        <taxon>Cucujiformia</taxon>
        <taxon>Coccinelloidea</taxon>
        <taxon>Coccinellidae</taxon>
        <taxon>Scymninae</taxon>
        <taxon>Scymnini</taxon>
        <taxon>Cryptolaemus</taxon>
    </lineage>
</organism>
<dbReference type="Proteomes" id="UP001516400">
    <property type="component" value="Unassembled WGS sequence"/>
</dbReference>
<comment type="cofactor">
    <cofactor evidence="6">
        <name>Mg(2+)</name>
        <dbReference type="ChEBI" id="CHEBI:18420"/>
    </cofactor>
    <cofactor evidence="6">
        <name>Mn(2+)</name>
        <dbReference type="ChEBI" id="CHEBI:29035"/>
    </cofactor>
    <text evidence="6">Divalent metal cations. Prefers magnesium or manganese.</text>
</comment>
<dbReference type="InterPro" id="IPR036291">
    <property type="entry name" value="NAD(P)-bd_dom_sf"/>
</dbReference>
<dbReference type="InterPro" id="IPR012302">
    <property type="entry name" value="Malic_NAD-bd"/>
</dbReference>
<dbReference type="EMBL" id="JABFTP020000042">
    <property type="protein sequence ID" value="KAL3271426.1"/>
    <property type="molecule type" value="Genomic_DNA"/>
</dbReference>
<feature type="active site" description="Proton donor" evidence="4">
    <location>
        <position position="136"/>
    </location>
</feature>
<feature type="domain" description="Malic enzyme NAD-binding" evidence="8">
    <location>
        <begin position="304"/>
        <end position="398"/>
    </location>
</feature>
<dbReference type="FunFam" id="3.40.50.10380:FF:000004">
    <property type="entry name" value="Malic enzyme"/>
    <property type="match status" value="1"/>
</dbReference>
<gene>
    <name evidence="10" type="ORF">HHI36_021906</name>
</gene>
<dbReference type="Pfam" id="PF03949">
    <property type="entry name" value="Malic_M"/>
    <property type="match status" value="1"/>
</dbReference>
<dbReference type="SMART" id="SM00919">
    <property type="entry name" value="Malic_M"/>
    <property type="match status" value="1"/>
</dbReference>
<dbReference type="SUPFAM" id="SSF53223">
    <property type="entry name" value="Aminoacid dehydrogenase-like, N-terminal domain"/>
    <property type="match status" value="1"/>
</dbReference>
<dbReference type="InterPro" id="IPR001891">
    <property type="entry name" value="Malic_OxRdtase"/>
</dbReference>
<reference evidence="10 11" key="1">
    <citation type="journal article" date="2021" name="BMC Biol.">
        <title>Horizontally acquired antibacterial genes associated with adaptive radiation of ladybird beetles.</title>
        <authorList>
            <person name="Li H.S."/>
            <person name="Tang X.F."/>
            <person name="Huang Y.H."/>
            <person name="Xu Z.Y."/>
            <person name="Chen M.L."/>
            <person name="Du X.Y."/>
            <person name="Qiu B.Y."/>
            <person name="Chen P.T."/>
            <person name="Zhang W."/>
            <person name="Slipinski A."/>
            <person name="Escalona H.E."/>
            <person name="Waterhouse R.M."/>
            <person name="Zwick A."/>
            <person name="Pang H."/>
        </authorList>
    </citation>
    <scope>NUCLEOTIDE SEQUENCE [LARGE SCALE GENOMIC DNA]</scope>
    <source>
        <strain evidence="10">SYSU2018</strain>
    </source>
</reference>
<dbReference type="InterPro" id="IPR015884">
    <property type="entry name" value="Malic_enzyme_CS"/>
</dbReference>
<evidence type="ECO:0000256" key="4">
    <source>
        <dbReference type="PIRSR" id="PIRSR000106-1"/>
    </source>
</evidence>
<feature type="binding site" evidence="6">
    <location>
        <position position="279"/>
    </location>
    <ligand>
        <name>a divalent metal cation</name>
        <dbReference type="ChEBI" id="CHEBI:60240"/>
    </ligand>
</feature>
<dbReference type="Pfam" id="PF00390">
    <property type="entry name" value="malic"/>
    <property type="match status" value="1"/>
</dbReference>
<dbReference type="InterPro" id="IPR037062">
    <property type="entry name" value="Malic_N_dom_sf"/>
</dbReference>
<accession>A0ABD2MYI2</accession>
<feature type="domain" description="Malic enzyme N-terminal" evidence="9">
    <location>
        <begin position="113"/>
        <end position="294"/>
    </location>
</feature>
<evidence type="ECO:0000259" key="8">
    <source>
        <dbReference type="SMART" id="SM00919"/>
    </source>
</evidence>
<feature type="binding site" evidence="6">
    <location>
        <position position="303"/>
    </location>
    <ligand>
        <name>a divalent metal cation</name>
        <dbReference type="ChEBI" id="CHEBI:60240"/>
    </ligand>
</feature>
<keyword evidence="11" id="KW-1185">Reference proteome</keyword>
<comment type="caution">
    <text evidence="10">The sequence shown here is derived from an EMBL/GenBank/DDBJ whole genome shotgun (WGS) entry which is preliminary data.</text>
</comment>
<dbReference type="SUPFAM" id="SSF51735">
    <property type="entry name" value="NAD(P)-binding Rossmann-fold domains"/>
    <property type="match status" value="1"/>
</dbReference>
<feature type="binding site" evidence="5">
    <location>
        <position position="189"/>
    </location>
    <ligand>
        <name>(S)-malate</name>
        <dbReference type="ChEBI" id="CHEBI:15589"/>
    </ligand>
</feature>
<dbReference type="PANTHER" id="PTHR23406">
    <property type="entry name" value="MALIC ENZYME-RELATED"/>
    <property type="match status" value="1"/>
</dbReference>
<evidence type="ECO:0000256" key="6">
    <source>
        <dbReference type="PIRSR" id="PIRSR000106-3"/>
    </source>
</evidence>
<dbReference type="GO" id="GO:0016616">
    <property type="term" value="F:oxidoreductase activity, acting on the CH-OH group of donors, NAD or NADP as acceptor"/>
    <property type="evidence" value="ECO:0007669"/>
    <property type="project" value="UniProtKB-ARBA"/>
</dbReference>
<dbReference type="Gene3D" id="3.40.50.10380">
    <property type="entry name" value="Malic enzyme, N-terminal domain"/>
    <property type="match status" value="1"/>
</dbReference>
<comment type="similarity">
    <text evidence="2 7">Belongs to the malic enzymes family.</text>
</comment>
<dbReference type="InterPro" id="IPR046346">
    <property type="entry name" value="Aminoacid_DH-like_N_sf"/>
</dbReference>
<evidence type="ECO:0000256" key="5">
    <source>
        <dbReference type="PIRSR" id="PIRSR000106-2"/>
    </source>
</evidence>
<name>A0ABD2MYI2_9CUCU</name>
<dbReference type="InterPro" id="IPR012301">
    <property type="entry name" value="Malic_N_dom"/>
</dbReference>
<feature type="binding site" evidence="6">
    <location>
        <position position="280"/>
    </location>
    <ligand>
        <name>a divalent metal cation</name>
        <dbReference type="ChEBI" id="CHEBI:60240"/>
    </ligand>
</feature>
<dbReference type="SMART" id="SM01274">
    <property type="entry name" value="malic"/>
    <property type="match status" value="1"/>
</dbReference>
<dbReference type="Gene3D" id="3.40.50.720">
    <property type="entry name" value="NAD(P)-binding Rossmann-like Domain"/>
    <property type="match status" value="1"/>
</dbReference>
<evidence type="ECO:0000256" key="1">
    <source>
        <dbReference type="ARBA" id="ARBA00001936"/>
    </source>
</evidence>
<evidence type="ECO:0000256" key="2">
    <source>
        <dbReference type="ARBA" id="ARBA00008785"/>
    </source>
</evidence>
<dbReference type="PIRSF" id="PIRSF000106">
    <property type="entry name" value="ME"/>
    <property type="match status" value="1"/>
</dbReference>
<dbReference type="PRINTS" id="PR00072">
    <property type="entry name" value="MALOXRDTASE"/>
</dbReference>
<evidence type="ECO:0000256" key="7">
    <source>
        <dbReference type="RuleBase" id="RU003426"/>
    </source>
</evidence>
<dbReference type="PANTHER" id="PTHR23406:SF90">
    <property type="entry name" value="MALIC ENZYME-RELATED"/>
    <property type="match status" value="1"/>
</dbReference>
<evidence type="ECO:0000313" key="10">
    <source>
        <dbReference type="EMBL" id="KAL3271426.1"/>
    </source>
</evidence>
<keyword evidence="7" id="KW-0560">Oxidoreductase</keyword>
<comment type="cofactor">
    <cofactor evidence="1">
        <name>Mn(2+)</name>
        <dbReference type="ChEBI" id="CHEBI:29035"/>
    </cofactor>
</comment>
<dbReference type="GO" id="GO:0004470">
    <property type="term" value="F:malic enzyme activity"/>
    <property type="evidence" value="ECO:0007669"/>
    <property type="project" value="UniProtKB-ARBA"/>
</dbReference>
<keyword evidence="3 6" id="KW-0479">Metal-binding</keyword>
<proteinExistence type="inferred from homology"/>
<evidence type="ECO:0000256" key="3">
    <source>
        <dbReference type="ARBA" id="ARBA00022723"/>
    </source>
</evidence>
<dbReference type="AlphaFoldDB" id="A0ABD2MYI2"/>
<evidence type="ECO:0000313" key="11">
    <source>
        <dbReference type="Proteomes" id="UP001516400"/>
    </source>
</evidence>
<dbReference type="NCBIfam" id="NF010052">
    <property type="entry name" value="PRK13529.1"/>
    <property type="match status" value="1"/>
</dbReference>